<keyword evidence="2" id="KW-1133">Transmembrane helix</keyword>
<keyword evidence="4" id="KW-1185">Reference proteome</keyword>
<dbReference type="Gene3D" id="3.30.1050.10">
    <property type="entry name" value="SCP2 sterol-binding domain"/>
    <property type="match status" value="1"/>
</dbReference>
<evidence type="ECO:0000313" key="5">
    <source>
        <dbReference type="WBParaSite" id="Minc3s00006g00404"/>
    </source>
</evidence>
<dbReference type="AlphaFoldDB" id="A0A914KI47"/>
<evidence type="ECO:0000256" key="1">
    <source>
        <dbReference type="ARBA" id="ARBA00008164"/>
    </source>
</evidence>
<feature type="transmembrane region" description="Helical" evidence="2">
    <location>
        <begin position="86"/>
        <end position="108"/>
    </location>
</feature>
<dbReference type="Pfam" id="PF01145">
    <property type="entry name" value="Band_7"/>
    <property type="match status" value="1"/>
</dbReference>
<dbReference type="InterPro" id="IPR001107">
    <property type="entry name" value="Band_7"/>
</dbReference>
<dbReference type="WBParaSite" id="Minc3s00006g00404">
    <property type="protein sequence ID" value="Minc3s00006g00404"/>
    <property type="gene ID" value="Minc3s00006g00404"/>
</dbReference>
<dbReference type="InterPro" id="IPR036527">
    <property type="entry name" value="SCP2_sterol-bd_dom_sf"/>
</dbReference>
<dbReference type="SMART" id="SM00244">
    <property type="entry name" value="PHB"/>
    <property type="match status" value="1"/>
</dbReference>
<dbReference type="GO" id="GO:0005886">
    <property type="term" value="C:plasma membrane"/>
    <property type="evidence" value="ECO:0007669"/>
    <property type="project" value="InterPro"/>
</dbReference>
<comment type="similarity">
    <text evidence="1">Belongs to the band 7/mec-2 family.</text>
</comment>
<accession>A0A914KI47</accession>
<feature type="domain" description="Band 7" evidence="3">
    <location>
        <begin position="106"/>
        <end position="284"/>
    </location>
</feature>
<keyword evidence="2" id="KW-0472">Membrane</keyword>
<evidence type="ECO:0000313" key="4">
    <source>
        <dbReference type="Proteomes" id="UP000887563"/>
    </source>
</evidence>
<keyword evidence="2" id="KW-0812">Transmembrane</keyword>
<evidence type="ECO:0000256" key="2">
    <source>
        <dbReference type="SAM" id="Phobius"/>
    </source>
</evidence>
<evidence type="ECO:0000259" key="3">
    <source>
        <dbReference type="SMART" id="SM00244"/>
    </source>
</evidence>
<dbReference type="InterPro" id="IPR043202">
    <property type="entry name" value="Band-7_stomatin-like"/>
</dbReference>
<dbReference type="PANTHER" id="PTHR10264:SF28">
    <property type="entry name" value="BAND 7 DOMAIN-CONTAINING PROTEIN"/>
    <property type="match status" value="1"/>
</dbReference>
<dbReference type="SUPFAM" id="SSF117892">
    <property type="entry name" value="Band 7/SPFH domain"/>
    <property type="match status" value="1"/>
</dbReference>
<proteinExistence type="inferred from homology"/>
<dbReference type="SUPFAM" id="SSF55718">
    <property type="entry name" value="SCP-like"/>
    <property type="match status" value="1"/>
</dbReference>
<dbReference type="InterPro" id="IPR003033">
    <property type="entry name" value="SCP2_sterol-bd_dom"/>
</dbReference>
<dbReference type="Proteomes" id="UP000887563">
    <property type="component" value="Unplaced"/>
</dbReference>
<dbReference type="PANTHER" id="PTHR10264">
    <property type="entry name" value="BAND 7 PROTEIN-RELATED"/>
    <property type="match status" value="1"/>
</dbReference>
<dbReference type="InterPro" id="IPR036013">
    <property type="entry name" value="Band_7/SPFH_dom_sf"/>
</dbReference>
<organism evidence="4 5">
    <name type="scientific">Meloidogyne incognita</name>
    <name type="common">Southern root-knot nematode worm</name>
    <name type="synonym">Oxyuris incognita</name>
    <dbReference type="NCBI Taxonomy" id="6306"/>
    <lineage>
        <taxon>Eukaryota</taxon>
        <taxon>Metazoa</taxon>
        <taxon>Ecdysozoa</taxon>
        <taxon>Nematoda</taxon>
        <taxon>Chromadorea</taxon>
        <taxon>Rhabditida</taxon>
        <taxon>Tylenchina</taxon>
        <taxon>Tylenchomorpha</taxon>
        <taxon>Tylenchoidea</taxon>
        <taxon>Meloidogynidae</taxon>
        <taxon>Meloidogyninae</taxon>
        <taxon>Meloidogyne</taxon>
        <taxon>Meloidogyne incognita group</taxon>
    </lineage>
</organism>
<dbReference type="Pfam" id="PF02036">
    <property type="entry name" value="SCP2"/>
    <property type="match status" value="1"/>
</dbReference>
<protein>
    <submittedName>
        <fullName evidence="5">Band 7 domain-containing protein</fullName>
    </submittedName>
</protein>
<name>A0A914KI47_MELIC</name>
<reference evidence="5" key="1">
    <citation type="submission" date="2022-11" db="UniProtKB">
        <authorList>
            <consortium name="WormBaseParasite"/>
        </authorList>
    </citation>
    <scope>IDENTIFICATION</scope>
</reference>
<sequence>MFWYCCDSLKFGSAKREIKQIIKSNSIENDERFASIFTYNSERNYGGNRYNTAFDWGGNNQFSQLPTTLEEQFPNNQNVSNKFGEFICTIFSLLFFIITLPFSLFFTLKFINPFQKAVVMRLGKCQNKVYGQGMILLLPFIDEVTIVDLRVSTIELPTIYLFTTDRGIVELSSVVLIQVVDPIIACCTVQNIKQVFVKKISFNFKKFFSMLNLLVYTALHRHLGKRMLSDITNPNSLAKHVASCQNELDQFIHKYGVKIDAINITKINVIKPGENGAVSIFKTLIRSDVGKQFLDVFGCPINNLNNFMNESGEGKNKEKNLIKLSNDESKKIADTFSTASTEKQNSPSILNSISEEKIVVEEEDNELDQLLQRIRLVLFQNCGGGNLLRRVNKCFRVKCTDCLNNNEFDIDLRESSGGWCGWTWQREGELSPLPDVHFTLSKTTIISLINNQLSPMSAYINGLVQIQGSIQDAILLKNLADCLAV</sequence>
<dbReference type="Gene3D" id="3.30.479.30">
    <property type="entry name" value="Band 7 domain"/>
    <property type="match status" value="1"/>
</dbReference>